<reference evidence="4" key="1">
    <citation type="journal article" date="2009" name="Genome Res.">
        <title>Comparative genomic analyses of the human fungal pathogens Coccidioides and their relatives.</title>
        <authorList>
            <person name="Sharpton T.J."/>
            <person name="Stajich J.E."/>
            <person name="Rounsley S.D."/>
            <person name="Gardner M.J."/>
            <person name="Wortman J.R."/>
            <person name="Jordar V.S."/>
            <person name="Maiti R."/>
            <person name="Kodira C.D."/>
            <person name="Neafsey D.E."/>
            <person name="Zeng Q."/>
            <person name="Hung C.-Y."/>
            <person name="McMahan C."/>
            <person name="Muszewska A."/>
            <person name="Grynberg M."/>
            <person name="Mandel M.A."/>
            <person name="Kellner E.M."/>
            <person name="Barker B.M."/>
            <person name="Galgiani J.N."/>
            <person name="Orbach M.J."/>
            <person name="Kirkland T.N."/>
            <person name="Cole G.T."/>
            <person name="Henn M.R."/>
            <person name="Birren B.W."/>
            <person name="Taylor J.W."/>
        </authorList>
    </citation>
    <scope>NUCLEOTIDE SEQUENCE [LARGE SCALE GENOMIC DNA]</scope>
    <source>
        <strain evidence="4">UAMH 1704</strain>
    </source>
</reference>
<feature type="compositionally biased region" description="Basic residues" evidence="2">
    <location>
        <begin position="89"/>
        <end position="102"/>
    </location>
</feature>
<dbReference type="GeneID" id="8438595"/>
<evidence type="ECO:0000256" key="1">
    <source>
        <dbReference type="ARBA" id="ARBA00009885"/>
    </source>
</evidence>
<dbReference type="AlphaFoldDB" id="C4JJ19"/>
<dbReference type="Pfam" id="PF04641">
    <property type="entry name" value="Rtf2"/>
    <property type="match status" value="1"/>
</dbReference>
<proteinExistence type="inferred from homology"/>
<dbReference type="KEGG" id="ure:UREG_01626"/>
<dbReference type="VEuPathDB" id="FungiDB:UREG_01626"/>
<dbReference type="PANTHER" id="PTHR12775">
    <property type="entry name" value="PROTEIN C20ORF43 HOMOLOG"/>
    <property type="match status" value="1"/>
</dbReference>
<dbReference type="GO" id="GO:0006274">
    <property type="term" value="P:DNA replication termination"/>
    <property type="evidence" value="ECO:0007669"/>
    <property type="project" value="TreeGrafter"/>
</dbReference>
<dbReference type="STRING" id="336963.C4JJ19"/>
<dbReference type="InterPro" id="IPR027799">
    <property type="entry name" value="Rtf2_RING-finger"/>
</dbReference>
<dbReference type="OrthoDB" id="247013at2759"/>
<dbReference type="HOGENOM" id="CLU_1321764_0_0_1"/>
<dbReference type="CDD" id="cd16653">
    <property type="entry name" value="RING-like_Rtf2"/>
    <property type="match status" value="1"/>
</dbReference>
<evidence type="ECO:0000256" key="2">
    <source>
        <dbReference type="SAM" id="MobiDB-lite"/>
    </source>
</evidence>
<dbReference type="InterPro" id="IPR006735">
    <property type="entry name" value="Rtf2"/>
</dbReference>
<dbReference type="PANTHER" id="PTHR12775:SF0">
    <property type="entry name" value="REPLICATION TERMINATION FACTOR 2"/>
    <property type="match status" value="1"/>
</dbReference>
<keyword evidence="4" id="KW-1185">Reference proteome</keyword>
<dbReference type="GO" id="GO:0005634">
    <property type="term" value="C:nucleus"/>
    <property type="evidence" value="ECO:0007669"/>
    <property type="project" value="TreeGrafter"/>
</dbReference>
<evidence type="ECO:0000313" key="4">
    <source>
        <dbReference type="Proteomes" id="UP000002058"/>
    </source>
</evidence>
<protein>
    <submittedName>
        <fullName evidence="3">Uncharacterized protein</fullName>
    </submittedName>
</protein>
<dbReference type="InParanoid" id="C4JJ19"/>
<feature type="compositionally biased region" description="Polar residues" evidence="2">
    <location>
        <begin position="121"/>
        <end position="144"/>
    </location>
</feature>
<dbReference type="eggNOG" id="KOG3113">
    <property type="taxonomic scope" value="Eukaryota"/>
</dbReference>
<accession>C4JJ19</accession>
<dbReference type="Proteomes" id="UP000002058">
    <property type="component" value="Unassembled WGS sequence"/>
</dbReference>
<feature type="region of interest" description="Disordered" evidence="2">
    <location>
        <begin position="66"/>
        <end position="208"/>
    </location>
</feature>
<dbReference type="RefSeq" id="XP_002542110.1">
    <property type="nucleotide sequence ID" value="XM_002542064.1"/>
</dbReference>
<organism evidence="3 4">
    <name type="scientific">Uncinocarpus reesii (strain UAMH 1704)</name>
    <dbReference type="NCBI Taxonomy" id="336963"/>
    <lineage>
        <taxon>Eukaryota</taxon>
        <taxon>Fungi</taxon>
        <taxon>Dikarya</taxon>
        <taxon>Ascomycota</taxon>
        <taxon>Pezizomycotina</taxon>
        <taxon>Eurotiomycetes</taxon>
        <taxon>Eurotiomycetidae</taxon>
        <taxon>Onygenales</taxon>
        <taxon>Onygenaceae</taxon>
        <taxon>Uncinocarpus</taxon>
    </lineage>
</organism>
<evidence type="ECO:0000313" key="3">
    <source>
        <dbReference type="EMBL" id="EEP76777.1"/>
    </source>
</evidence>
<feature type="compositionally biased region" description="Polar residues" evidence="2">
    <location>
        <begin position="173"/>
        <end position="187"/>
    </location>
</feature>
<comment type="similarity">
    <text evidence="1">Belongs to the rtf2 family.</text>
</comment>
<dbReference type="EMBL" id="CH476615">
    <property type="protein sequence ID" value="EEP76777.1"/>
    <property type="molecule type" value="Genomic_DNA"/>
</dbReference>
<name>C4JJ19_UNCRE</name>
<sequence>MAMRRSKGGLPAPVTNKELGPSVKSVYLVPCGHAFSEEAIREMKSDKCLQCNESYSPENIIPILPTKESEKERLLSRKQKLSNEGLTHSLKKAPGSRKRKKTGAIPSVVTGEPTTDVAAEKSSSAQNDRLISRTSTPLPSTTGGIKNAATAMLTNRVLEEENKRKRRRKDLASNETLQSLFTSSSKNQKTKDGDFMTRGFSIPSGARR</sequence>
<gene>
    <name evidence="3" type="ORF">UREG_01626</name>
</gene>